<evidence type="ECO:0000313" key="2">
    <source>
        <dbReference type="Proteomes" id="UP001204439"/>
    </source>
</evidence>
<protein>
    <submittedName>
        <fullName evidence="1">Carboxypeptidase-like regulatory domain-containing protein</fullName>
    </submittedName>
</protein>
<dbReference type="SUPFAM" id="SSF49464">
    <property type="entry name" value="Carboxypeptidase regulatory domain-like"/>
    <property type="match status" value="1"/>
</dbReference>
<evidence type="ECO:0000313" key="1">
    <source>
        <dbReference type="EMBL" id="MDW8548941.1"/>
    </source>
</evidence>
<dbReference type="InterPro" id="IPR008969">
    <property type="entry name" value="CarboxyPept-like_regulatory"/>
</dbReference>
<dbReference type="RefSeq" id="WP_165596559.1">
    <property type="nucleotide sequence ID" value="NZ_JAMXLT020000012.1"/>
</dbReference>
<dbReference type="Pfam" id="PF13620">
    <property type="entry name" value="CarboxypepD_reg"/>
    <property type="match status" value="1"/>
</dbReference>
<comment type="caution">
    <text evidence="1">The sequence shown here is derived from an EMBL/GenBank/DDBJ whole genome shotgun (WGS) entry which is preliminary data.</text>
</comment>
<proteinExistence type="predicted"/>
<gene>
    <name evidence="1" type="ORF">NG800_008460</name>
</gene>
<dbReference type="EMBL" id="JAMXLT020000012">
    <property type="protein sequence ID" value="MDW8548941.1"/>
    <property type="molecule type" value="Genomic_DNA"/>
</dbReference>
<name>A0ABU4JHE2_9FLAO</name>
<accession>A0ABU4JHE2</accession>
<dbReference type="Gene3D" id="2.60.40.1120">
    <property type="entry name" value="Carboxypeptidase-like, regulatory domain"/>
    <property type="match status" value="1"/>
</dbReference>
<reference evidence="1 2" key="1">
    <citation type="submission" date="2023-11" db="EMBL/GenBank/DDBJ databases">
        <title>First isolation, identification, and characterization of non-pathogenic Epilithonimonas ginsengisoli isolated from diseased farmed rainbow trout (Oncorhynchus mykiss) in Chile.</title>
        <authorList>
            <person name="Miranda C.D."/>
            <person name="Irgang R."/>
            <person name="Concha C."/>
            <person name="Rojas R."/>
            <person name="Avendano R."/>
        </authorList>
    </citation>
    <scope>NUCLEOTIDE SEQUENCE [LARGE SCALE GENOMIC DNA]</scope>
    <source>
        <strain evidence="1 2">FP99</strain>
    </source>
</reference>
<dbReference type="Proteomes" id="UP001204439">
    <property type="component" value="Unassembled WGS sequence"/>
</dbReference>
<organism evidence="1 2">
    <name type="scientific">Epilithonimonas ginsengisoli</name>
    <dbReference type="NCBI Taxonomy" id="1245592"/>
    <lineage>
        <taxon>Bacteria</taxon>
        <taxon>Pseudomonadati</taxon>
        <taxon>Bacteroidota</taxon>
        <taxon>Flavobacteriia</taxon>
        <taxon>Flavobacteriales</taxon>
        <taxon>Weeksellaceae</taxon>
        <taxon>Chryseobacterium group</taxon>
        <taxon>Epilithonimonas</taxon>
    </lineage>
</organism>
<keyword evidence="2" id="KW-1185">Reference proteome</keyword>
<sequence>MVVRPYISGYVIDSTTNKALPNVTVTYEGENREENTKTNSSGKYTFTMVEEGYHMMSLEGRSREYVIKFSKKDYSDYKLFDGSRHGFTTDTKKIDTVRLKPLFK</sequence>